<sequence>MEEALADLERIQTRILQRIKDLELSLLPDRFSNSLSLSSASASEDNFADADASTTVGRLSAILRSKGVKDFNFKRVARDYYDWTFEARRDALGAASIDHLCKSIVLVNTQAPSNITDCSDPNNSKYYVVVVQYTARFNAEAVKNFLYSLNNGKIPKRKFNMRLAPEETSAELTGYIHNAVTCIGMKTDIPVILDEAIVKLDPDFFWLGGGEVDLKLGIRTSEFISSLKPFIVNCSGS</sequence>
<gene>
    <name evidence="1" type="ORF">M9H77_32873</name>
</gene>
<proteinExistence type="predicted"/>
<comment type="caution">
    <text evidence="1">The sequence shown here is derived from an EMBL/GenBank/DDBJ whole genome shotgun (WGS) entry which is preliminary data.</text>
</comment>
<organism evidence="1 2">
    <name type="scientific">Catharanthus roseus</name>
    <name type="common">Madagascar periwinkle</name>
    <name type="synonym">Vinca rosea</name>
    <dbReference type="NCBI Taxonomy" id="4058"/>
    <lineage>
        <taxon>Eukaryota</taxon>
        <taxon>Viridiplantae</taxon>
        <taxon>Streptophyta</taxon>
        <taxon>Embryophyta</taxon>
        <taxon>Tracheophyta</taxon>
        <taxon>Spermatophyta</taxon>
        <taxon>Magnoliopsida</taxon>
        <taxon>eudicotyledons</taxon>
        <taxon>Gunneridae</taxon>
        <taxon>Pentapetalae</taxon>
        <taxon>asterids</taxon>
        <taxon>lamiids</taxon>
        <taxon>Gentianales</taxon>
        <taxon>Apocynaceae</taxon>
        <taxon>Rauvolfioideae</taxon>
        <taxon>Vinceae</taxon>
        <taxon>Catharanthinae</taxon>
        <taxon>Catharanthus</taxon>
    </lineage>
</organism>
<protein>
    <submittedName>
        <fullName evidence="1">Uncharacterized protein</fullName>
    </submittedName>
</protein>
<reference evidence="2" key="1">
    <citation type="journal article" date="2023" name="Nat. Plants">
        <title>Single-cell RNA sequencing provides a high-resolution roadmap for understanding the multicellular compartmentation of specialized metabolism.</title>
        <authorList>
            <person name="Sun S."/>
            <person name="Shen X."/>
            <person name="Li Y."/>
            <person name="Li Y."/>
            <person name="Wang S."/>
            <person name="Li R."/>
            <person name="Zhang H."/>
            <person name="Shen G."/>
            <person name="Guo B."/>
            <person name="Wei J."/>
            <person name="Xu J."/>
            <person name="St-Pierre B."/>
            <person name="Chen S."/>
            <person name="Sun C."/>
        </authorList>
    </citation>
    <scope>NUCLEOTIDE SEQUENCE [LARGE SCALE GENOMIC DNA]</scope>
</reference>
<dbReference type="EMBL" id="CM044707">
    <property type="protein sequence ID" value="KAI5655686.1"/>
    <property type="molecule type" value="Genomic_DNA"/>
</dbReference>
<name>A0ACC0A534_CATRO</name>
<accession>A0ACC0A534</accession>
<keyword evidence="2" id="KW-1185">Reference proteome</keyword>
<evidence type="ECO:0000313" key="2">
    <source>
        <dbReference type="Proteomes" id="UP001060085"/>
    </source>
</evidence>
<evidence type="ECO:0000313" key="1">
    <source>
        <dbReference type="EMBL" id="KAI5655686.1"/>
    </source>
</evidence>
<dbReference type="Proteomes" id="UP001060085">
    <property type="component" value="Linkage Group LG07"/>
</dbReference>